<dbReference type="InterPro" id="IPR036864">
    <property type="entry name" value="Zn2-C6_fun-type_DNA-bd_sf"/>
</dbReference>
<comment type="caution">
    <text evidence="7">The sequence shown here is derived from an EMBL/GenBank/DDBJ whole genome shotgun (WGS) entry which is preliminary data.</text>
</comment>
<proteinExistence type="predicted"/>
<dbReference type="Pfam" id="PF04082">
    <property type="entry name" value="Fungal_trans"/>
    <property type="match status" value="1"/>
</dbReference>
<name>W9Y921_9EURO</name>
<dbReference type="InterPro" id="IPR051127">
    <property type="entry name" value="Fungal_SecMet_Regulators"/>
</dbReference>
<dbReference type="GO" id="GO:0006351">
    <property type="term" value="P:DNA-templated transcription"/>
    <property type="evidence" value="ECO:0007669"/>
    <property type="project" value="InterPro"/>
</dbReference>
<evidence type="ECO:0000256" key="2">
    <source>
        <dbReference type="ARBA" id="ARBA00023015"/>
    </source>
</evidence>
<dbReference type="InterPro" id="IPR001138">
    <property type="entry name" value="Zn2Cys6_DnaBD"/>
</dbReference>
<dbReference type="AlphaFoldDB" id="W9Y921"/>
<dbReference type="STRING" id="1182541.W9Y921"/>
<gene>
    <name evidence="7" type="ORF">A1O1_06119</name>
</gene>
<keyword evidence="3" id="KW-0238">DNA-binding</keyword>
<dbReference type="HOGENOM" id="CLU_011777_1_0_1"/>
<keyword evidence="5" id="KW-0539">Nucleus</keyword>
<dbReference type="InterPro" id="IPR007219">
    <property type="entry name" value="XnlR_reg_dom"/>
</dbReference>
<dbReference type="RefSeq" id="XP_007725189.1">
    <property type="nucleotide sequence ID" value="XM_007726999.1"/>
</dbReference>
<dbReference type="eggNOG" id="ENOG502SJEB">
    <property type="taxonomic scope" value="Eukaryota"/>
</dbReference>
<dbReference type="OrthoDB" id="3362851at2759"/>
<dbReference type="PROSITE" id="PS00463">
    <property type="entry name" value="ZN2_CY6_FUNGAL_1"/>
    <property type="match status" value="1"/>
</dbReference>
<evidence type="ECO:0000256" key="4">
    <source>
        <dbReference type="ARBA" id="ARBA00023163"/>
    </source>
</evidence>
<dbReference type="GO" id="GO:0008270">
    <property type="term" value="F:zinc ion binding"/>
    <property type="evidence" value="ECO:0007669"/>
    <property type="project" value="InterPro"/>
</dbReference>
<sequence length="721" mass="79536">MEHHSAALAQIRPDLLKRRVPPGLRKRAEISCDNCKARKQKCRRSSADQSCNYCRGLGVTCAATKLRKPRTGRTGTGTTTRDNMRVAVLESLVQGLIPEADLADLTSMRDLGCSLGIPMPMPMANDGSSTASESQSGLPDLRERLLQDNRGTTQYIGPTSSYFFMTEVCSAVGAKRSPNTEELCKTLNVVSSIPQETAVAFTPASSSTIASEQTGFPTQQLAGRSLDVVLPTSSQTNRTVDWFFAHVHADFTVFHEPSFRETYEAWRHSPSDLVDPTWMCSLLGMLLLTAKPLGMPASQEQEIWIKAQELLTRTLLTSSLQSVQAMMVLALYLHNSNRRDACWTLTGSAIRIALAIGMHQNDVQCTTTSQTPLLRTLRKRIWWTLYAFEQMQVSSLGRPSALSVFVPVADSSSGTMMGIGADIPPDYMTWHNKLVVLLGKACQTAKNTSPTTPNAGPLSPAASLLRELDEWKKALPRHLQPGSVEYLPPYYQRPVILLHVQYYYTISLATRWALLSSVSLLKNMASGAVPQGLSDMAEACVEAGHSSCALLLKLDAMGHFNVSIWWDVFWLYSAVLTVAFGIHRDFMRQSTYNHPTAQALLRDASAAMQIHVQKPEMPPTMQRWANIVIDIYSSTSLAVVSEKEGIEEDEITTQSRGISQQAAQLRFTLPETQERYDGVASSEPLLFDPGSIDFADVGRAFQAANWEDISGMLLIPDYAFP</sequence>
<dbReference type="SMART" id="SM00906">
    <property type="entry name" value="Fungal_trans"/>
    <property type="match status" value="1"/>
</dbReference>
<evidence type="ECO:0000259" key="6">
    <source>
        <dbReference type="PROSITE" id="PS00463"/>
    </source>
</evidence>
<reference evidence="7 8" key="1">
    <citation type="submission" date="2013-03" db="EMBL/GenBank/DDBJ databases">
        <title>The Genome Sequence of Capronia coronata CBS 617.96.</title>
        <authorList>
            <consortium name="The Broad Institute Genomics Platform"/>
            <person name="Cuomo C."/>
            <person name="de Hoog S."/>
            <person name="Gorbushina A."/>
            <person name="Walker B."/>
            <person name="Young S.K."/>
            <person name="Zeng Q."/>
            <person name="Gargeya S."/>
            <person name="Fitzgerald M."/>
            <person name="Haas B."/>
            <person name="Abouelleil A."/>
            <person name="Allen A.W."/>
            <person name="Alvarado L."/>
            <person name="Arachchi H.M."/>
            <person name="Berlin A.M."/>
            <person name="Chapman S.B."/>
            <person name="Gainer-Dewar J."/>
            <person name="Goldberg J."/>
            <person name="Griggs A."/>
            <person name="Gujja S."/>
            <person name="Hansen M."/>
            <person name="Howarth C."/>
            <person name="Imamovic A."/>
            <person name="Ireland A."/>
            <person name="Larimer J."/>
            <person name="McCowan C."/>
            <person name="Murphy C."/>
            <person name="Pearson M."/>
            <person name="Poon T.W."/>
            <person name="Priest M."/>
            <person name="Roberts A."/>
            <person name="Saif S."/>
            <person name="Shea T."/>
            <person name="Sisk P."/>
            <person name="Sykes S."/>
            <person name="Wortman J."/>
            <person name="Nusbaum C."/>
            <person name="Birren B."/>
        </authorList>
    </citation>
    <scope>NUCLEOTIDE SEQUENCE [LARGE SCALE GENOMIC DNA]</scope>
    <source>
        <strain evidence="7 8">CBS 617.96</strain>
    </source>
</reference>
<keyword evidence="4" id="KW-0804">Transcription</keyword>
<protein>
    <recommendedName>
        <fullName evidence="6">Zn(2)-C6 fungal-type domain-containing protein</fullName>
    </recommendedName>
</protein>
<dbReference type="GO" id="GO:0003677">
    <property type="term" value="F:DNA binding"/>
    <property type="evidence" value="ECO:0007669"/>
    <property type="project" value="UniProtKB-KW"/>
</dbReference>
<evidence type="ECO:0000313" key="8">
    <source>
        <dbReference type="Proteomes" id="UP000019484"/>
    </source>
</evidence>
<evidence type="ECO:0000256" key="1">
    <source>
        <dbReference type="ARBA" id="ARBA00022723"/>
    </source>
</evidence>
<dbReference type="PANTHER" id="PTHR47424">
    <property type="entry name" value="REGULATORY PROTEIN GAL4"/>
    <property type="match status" value="1"/>
</dbReference>
<keyword evidence="1" id="KW-0479">Metal-binding</keyword>
<dbReference type="EMBL" id="AMWN01000005">
    <property type="protein sequence ID" value="EXJ85751.1"/>
    <property type="molecule type" value="Genomic_DNA"/>
</dbReference>
<keyword evidence="8" id="KW-1185">Reference proteome</keyword>
<evidence type="ECO:0000256" key="3">
    <source>
        <dbReference type="ARBA" id="ARBA00023125"/>
    </source>
</evidence>
<dbReference type="Gene3D" id="4.10.240.10">
    <property type="entry name" value="Zn(2)-C6 fungal-type DNA-binding domain"/>
    <property type="match status" value="1"/>
</dbReference>
<organism evidence="7 8">
    <name type="scientific">Capronia coronata CBS 617.96</name>
    <dbReference type="NCBI Taxonomy" id="1182541"/>
    <lineage>
        <taxon>Eukaryota</taxon>
        <taxon>Fungi</taxon>
        <taxon>Dikarya</taxon>
        <taxon>Ascomycota</taxon>
        <taxon>Pezizomycotina</taxon>
        <taxon>Eurotiomycetes</taxon>
        <taxon>Chaetothyriomycetidae</taxon>
        <taxon>Chaetothyriales</taxon>
        <taxon>Herpotrichiellaceae</taxon>
        <taxon>Capronia</taxon>
    </lineage>
</organism>
<dbReference type="SUPFAM" id="SSF57701">
    <property type="entry name" value="Zn2/Cys6 DNA-binding domain"/>
    <property type="match status" value="1"/>
</dbReference>
<feature type="domain" description="Zn(2)-C6 fungal-type" evidence="6">
    <location>
        <begin position="31"/>
        <end position="61"/>
    </location>
</feature>
<dbReference type="Proteomes" id="UP000019484">
    <property type="component" value="Unassembled WGS sequence"/>
</dbReference>
<keyword evidence="2" id="KW-0805">Transcription regulation</keyword>
<dbReference type="GO" id="GO:0000981">
    <property type="term" value="F:DNA-binding transcription factor activity, RNA polymerase II-specific"/>
    <property type="evidence" value="ECO:0007669"/>
    <property type="project" value="InterPro"/>
</dbReference>
<dbReference type="PANTHER" id="PTHR47424:SF6">
    <property type="entry name" value="PROLINE UTILIZATION TRANS-ACTIVATOR"/>
    <property type="match status" value="1"/>
</dbReference>
<evidence type="ECO:0000313" key="7">
    <source>
        <dbReference type="EMBL" id="EXJ85751.1"/>
    </source>
</evidence>
<dbReference type="CDD" id="cd12148">
    <property type="entry name" value="fungal_TF_MHR"/>
    <property type="match status" value="1"/>
</dbReference>
<dbReference type="GeneID" id="19160988"/>
<dbReference type="CDD" id="cd00067">
    <property type="entry name" value="GAL4"/>
    <property type="match status" value="1"/>
</dbReference>
<accession>W9Y921</accession>
<evidence type="ECO:0000256" key="5">
    <source>
        <dbReference type="ARBA" id="ARBA00023242"/>
    </source>
</evidence>